<dbReference type="SUPFAM" id="SSF54211">
    <property type="entry name" value="Ribosomal protein S5 domain 2-like"/>
    <property type="match status" value="1"/>
</dbReference>
<organism evidence="12 13">
    <name type="scientific">Gleimia europaea ACS-120-V-Col10b</name>
    <dbReference type="NCBI Taxonomy" id="883069"/>
    <lineage>
        <taxon>Bacteria</taxon>
        <taxon>Bacillati</taxon>
        <taxon>Actinomycetota</taxon>
        <taxon>Actinomycetes</taxon>
        <taxon>Actinomycetales</taxon>
        <taxon>Actinomycetaceae</taxon>
        <taxon>Gleimia</taxon>
    </lineage>
</organism>
<dbReference type="Pfam" id="PF00288">
    <property type="entry name" value="GHMP_kinases_N"/>
    <property type="match status" value="1"/>
</dbReference>
<dbReference type="InterPro" id="IPR006204">
    <property type="entry name" value="GHMP_kinase_N_dom"/>
</dbReference>
<feature type="domain" description="GHMP kinase N-terminal" evidence="10">
    <location>
        <begin position="79"/>
        <end position="161"/>
    </location>
</feature>
<dbReference type="InterPro" id="IPR013750">
    <property type="entry name" value="GHMP_kinase_C_dom"/>
</dbReference>
<dbReference type="GO" id="GO:0016114">
    <property type="term" value="P:terpenoid biosynthetic process"/>
    <property type="evidence" value="ECO:0007669"/>
    <property type="project" value="UniProtKB-UniRule"/>
</dbReference>
<dbReference type="PIRSF" id="PIRSF010376">
    <property type="entry name" value="IspE"/>
    <property type="match status" value="1"/>
</dbReference>
<evidence type="ECO:0000256" key="4">
    <source>
        <dbReference type="ARBA" id="ARBA00022679"/>
    </source>
</evidence>
<dbReference type="EC" id="2.7.1.148" evidence="2 9"/>
<accession>A0A9W5VWI4</accession>
<evidence type="ECO:0000256" key="7">
    <source>
        <dbReference type="ARBA" id="ARBA00022840"/>
    </source>
</evidence>
<dbReference type="OrthoDB" id="3173073at2"/>
<reference evidence="12 13" key="1">
    <citation type="submission" date="2013-05" db="EMBL/GenBank/DDBJ databases">
        <title>The Genome Sequence of Actinomyces europaeus ACS-120-V-COL10B.</title>
        <authorList>
            <consortium name="The Broad Institute Genomics Platform"/>
            <person name="Earl A."/>
            <person name="Ward D."/>
            <person name="Feldgarden M."/>
            <person name="Gevers D."/>
            <person name="Saerens B."/>
            <person name="Vaneechoutte M."/>
            <person name="Walker B."/>
            <person name="Young S."/>
            <person name="Zeng Q."/>
            <person name="Gargeya S."/>
            <person name="Fitzgerald M."/>
            <person name="Haas B."/>
            <person name="Abouelleil A."/>
            <person name="Allen A.W."/>
            <person name="Alvarado L."/>
            <person name="Arachchi H.M."/>
            <person name="Berlin A.M."/>
            <person name="Chapman S.B."/>
            <person name="Gainer-Dewar J."/>
            <person name="Goldberg J."/>
            <person name="Griggs A."/>
            <person name="Gujja S."/>
            <person name="Hansen M."/>
            <person name="Howarth C."/>
            <person name="Imamovic A."/>
            <person name="Ireland A."/>
            <person name="Larimer J."/>
            <person name="McCowan C."/>
            <person name="Murphy C."/>
            <person name="Pearson M."/>
            <person name="Poon T.W."/>
            <person name="Priest M."/>
            <person name="Roberts A."/>
            <person name="Saif S."/>
            <person name="Shea T."/>
            <person name="Sisk P."/>
            <person name="Sykes S."/>
            <person name="Wortman J."/>
            <person name="Nusbaum C."/>
            <person name="Birren B."/>
        </authorList>
    </citation>
    <scope>NUCLEOTIDE SEQUENCE [LARGE SCALE GENOMIC DNA]</scope>
    <source>
        <strain evidence="12 13">ACS-120-V-Col10b</strain>
    </source>
</reference>
<dbReference type="Proteomes" id="UP000014387">
    <property type="component" value="Unassembled WGS sequence"/>
</dbReference>
<feature type="binding site" evidence="9">
    <location>
        <begin position="111"/>
        <end position="121"/>
    </location>
    <ligand>
        <name>ATP</name>
        <dbReference type="ChEBI" id="CHEBI:30616"/>
    </ligand>
</feature>
<evidence type="ECO:0000313" key="13">
    <source>
        <dbReference type="Proteomes" id="UP000014387"/>
    </source>
</evidence>
<evidence type="ECO:0000259" key="10">
    <source>
        <dbReference type="Pfam" id="PF00288"/>
    </source>
</evidence>
<dbReference type="HAMAP" id="MF_00061">
    <property type="entry name" value="IspE"/>
    <property type="match status" value="1"/>
</dbReference>
<keyword evidence="4 9" id="KW-0808">Transferase</keyword>
<evidence type="ECO:0000256" key="6">
    <source>
        <dbReference type="ARBA" id="ARBA00022777"/>
    </source>
</evidence>
<evidence type="ECO:0000256" key="5">
    <source>
        <dbReference type="ARBA" id="ARBA00022741"/>
    </source>
</evidence>
<dbReference type="NCBIfam" id="TIGR00154">
    <property type="entry name" value="ispE"/>
    <property type="match status" value="1"/>
</dbReference>
<evidence type="ECO:0000259" key="11">
    <source>
        <dbReference type="Pfam" id="PF08544"/>
    </source>
</evidence>
<evidence type="ECO:0000256" key="9">
    <source>
        <dbReference type="HAMAP-Rule" id="MF_00061"/>
    </source>
</evidence>
<comment type="pathway">
    <text evidence="9">Isoprenoid biosynthesis; isopentenyl diphosphate biosynthesis via DXP pathway; isopentenyl diphosphate from 1-deoxy-D-xylulose 5-phosphate: step 3/6.</text>
</comment>
<dbReference type="Pfam" id="PF08544">
    <property type="entry name" value="GHMP_kinases_C"/>
    <property type="match status" value="1"/>
</dbReference>
<evidence type="ECO:0000256" key="2">
    <source>
        <dbReference type="ARBA" id="ARBA00012052"/>
    </source>
</evidence>
<feature type="domain" description="GHMP kinase C-terminal" evidence="11">
    <location>
        <begin position="237"/>
        <end position="291"/>
    </location>
</feature>
<comment type="function">
    <text evidence="9">Catalyzes the phosphorylation of the position 2 hydroxy group of 4-diphosphocytidyl-2C-methyl-D-erythritol.</text>
</comment>
<keyword evidence="5 9" id="KW-0547">Nucleotide-binding</keyword>
<dbReference type="RefSeq" id="WP_016444060.1">
    <property type="nucleotide sequence ID" value="NZ_KE150266.1"/>
</dbReference>
<dbReference type="InterPro" id="IPR014721">
    <property type="entry name" value="Ribsml_uS5_D2-typ_fold_subgr"/>
</dbReference>
<keyword evidence="9" id="KW-0414">Isoprene biosynthesis</keyword>
<gene>
    <name evidence="9" type="primary">ispE</name>
    <name evidence="12" type="ORF">HMPREF9238_00704</name>
</gene>
<protein>
    <recommendedName>
        <fullName evidence="3 9">4-diphosphocytidyl-2-C-methyl-D-erythritol kinase</fullName>
        <shortName evidence="9">CMK</shortName>
        <ecNumber evidence="2 9">2.7.1.148</ecNumber>
    </recommendedName>
    <alternativeName>
        <fullName evidence="8 9">4-(cytidine-5'-diphospho)-2-C-methyl-D-erythritol kinase</fullName>
    </alternativeName>
</protein>
<dbReference type="GO" id="GO:0005524">
    <property type="term" value="F:ATP binding"/>
    <property type="evidence" value="ECO:0007669"/>
    <property type="project" value="UniProtKB-UniRule"/>
</dbReference>
<dbReference type="SUPFAM" id="SSF55060">
    <property type="entry name" value="GHMP Kinase, C-terminal domain"/>
    <property type="match status" value="1"/>
</dbReference>
<feature type="active site" evidence="9">
    <location>
        <position position="153"/>
    </location>
</feature>
<comment type="caution">
    <text evidence="12">The sequence shown here is derived from an EMBL/GenBank/DDBJ whole genome shotgun (WGS) entry which is preliminary data.</text>
</comment>
<comment type="catalytic activity">
    <reaction evidence="9">
        <text>4-CDP-2-C-methyl-D-erythritol + ATP = 4-CDP-2-C-methyl-D-erythritol 2-phosphate + ADP + H(+)</text>
        <dbReference type="Rhea" id="RHEA:18437"/>
        <dbReference type="ChEBI" id="CHEBI:15378"/>
        <dbReference type="ChEBI" id="CHEBI:30616"/>
        <dbReference type="ChEBI" id="CHEBI:57823"/>
        <dbReference type="ChEBI" id="CHEBI:57919"/>
        <dbReference type="ChEBI" id="CHEBI:456216"/>
        <dbReference type="EC" id="2.7.1.148"/>
    </reaction>
</comment>
<dbReference type="GO" id="GO:0019288">
    <property type="term" value="P:isopentenyl diphosphate biosynthetic process, methylerythritol 4-phosphate pathway"/>
    <property type="evidence" value="ECO:0007669"/>
    <property type="project" value="UniProtKB-UniRule"/>
</dbReference>
<keyword evidence="7 9" id="KW-0067">ATP-binding</keyword>
<dbReference type="GO" id="GO:0050515">
    <property type="term" value="F:4-(cytidine 5'-diphospho)-2-C-methyl-D-erythritol kinase activity"/>
    <property type="evidence" value="ECO:0007669"/>
    <property type="project" value="UniProtKB-UniRule"/>
</dbReference>
<dbReference type="PANTHER" id="PTHR43527:SF2">
    <property type="entry name" value="4-DIPHOSPHOCYTIDYL-2-C-METHYL-D-ERYTHRITOL KINASE, CHLOROPLASTIC"/>
    <property type="match status" value="1"/>
</dbReference>
<dbReference type="Gene3D" id="3.30.230.10">
    <property type="match status" value="1"/>
</dbReference>
<comment type="similarity">
    <text evidence="1 9">Belongs to the GHMP kinase family. IspE subfamily.</text>
</comment>
<dbReference type="EMBL" id="AGWN01000001">
    <property type="protein sequence ID" value="EPD30948.1"/>
    <property type="molecule type" value="Genomic_DNA"/>
</dbReference>
<dbReference type="InterPro" id="IPR004424">
    <property type="entry name" value="IspE"/>
</dbReference>
<evidence type="ECO:0000256" key="1">
    <source>
        <dbReference type="ARBA" id="ARBA00009684"/>
    </source>
</evidence>
<dbReference type="InterPro" id="IPR020568">
    <property type="entry name" value="Ribosomal_Su5_D2-typ_SF"/>
</dbReference>
<feature type="active site" evidence="9">
    <location>
        <position position="9"/>
    </location>
</feature>
<dbReference type="PANTHER" id="PTHR43527">
    <property type="entry name" value="4-DIPHOSPHOCYTIDYL-2-C-METHYL-D-ERYTHRITOL KINASE, CHLOROPLASTIC"/>
    <property type="match status" value="1"/>
</dbReference>
<evidence type="ECO:0000256" key="3">
    <source>
        <dbReference type="ARBA" id="ARBA00017473"/>
    </source>
</evidence>
<evidence type="ECO:0000313" key="12">
    <source>
        <dbReference type="EMBL" id="EPD30948.1"/>
    </source>
</evidence>
<proteinExistence type="inferred from homology"/>
<keyword evidence="6 9" id="KW-0418">Kinase</keyword>
<sequence>MITASAPGKVNLVLLVGEPDQRGYHPLYSIFETLNIRERATVRFRPQTAEHARLGMPIVVHTHGADLTDLDPHKHLAFRAAKALILEAAKLGIPGILSGHVLEVEIGKRIPVAGGMAGGSADAAATLVAVDKLLGLNLDRERMHEIARGLGADVPACLEGGISLGRGYGDHMTRLDGPDTARHHWVMCTMRQGLSTPAVFKEFDAQGRGRGALPTSLREDDLRVLEDAPQLVGVLENDLQETALNMHPTLRQAWKVIEEAGPLAVLLSGSGPTVAALARSREHAQQIAQRLAGKRQVEKTLVVSGPAKPAKVE</sequence>
<dbReference type="Gene3D" id="3.30.70.890">
    <property type="entry name" value="GHMP kinase, C-terminal domain"/>
    <property type="match status" value="1"/>
</dbReference>
<dbReference type="InterPro" id="IPR036554">
    <property type="entry name" value="GHMP_kinase_C_sf"/>
</dbReference>
<keyword evidence="13" id="KW-1185">Reference proteome</keyword>
<dbReference type="AlphaFoldDB" id="A0A9W5VWI4"/>
<name>A0A9W5VWI4_9ACTO</name>
<evidence type="ECO:0000256" key="8">
    <source>
        <dbReference type="ARBA" id="ARBA00032554"/>
    </source>
</evidence>